<dbReference type="PANTHER" id="PTHR43046:SF16">
    <property type="entry name" value="ADP-RIBOSE PYROPHOSPHATASE YJHB-RELATED"/>
    <property type="match status" value="1"/>
</dbReference>
<dbReference type="SUPFAM" id="SSF55811">
    <property type="entry name" value="Nudix"/>
    <property type="match status" value="1"/>
</dbReference>
<organism evidence="4 5">
    <name type="scientific">Pseudonocardia broussonetiae</name>
    <dbReference type="NCBI Taxonomy" id="2736640"/>
    <lineage>
        <taxon>Bacteria</taxon>
        <taxon>Bacillati</taxon>
        <taxon>Actinomycetota</taxon>
        <taxon>Actinomycetes</taxon>
        <taxon>Pseudonocardiales</taxon>
        <taxon>Pseudonocardiaceae</taxon>
        <taxon>Pseudonocardia</taxon>
    </lineage>
</organism>
<feature type="domain" description="Nudix hydrolase" evidence="3">
    <location>
        <begin position="35"/>
        <end position="168"/>
    </location>
</feature>
<reference evidence="4 5" key="1">
    <citation type="submission" date="2020-05" db="EMBL/GenBank/DDBJ databases">
        <authorList>
            <person name="Mo P."/>
        </authorList>
    </citation>
    <scope>NUCLEOTIDE SEQUENCE [LARGE SCALE GENOMIC DNA]</scope>
    <source>
        <strain evidence="4 5">Gen01</strain>
    </source>
</reference>
<keyword evidence="2" id="KW-0378">Hydrolase</keyword>
<evidence type="ECO:0000256" key="1">
    <source>
        <dbReference type="ARBA" id="ARBA00001946"/>
    </source>
</evidence>
<keyword evidence="5" id="KW-1185">Reference proteome</keyword>
<evidence type="ECO:0000313" key="4">
    <source>
        <dbReference type="EMBL" id="QJY49193.1"/>
    </source>
</evidence>
<dbReference type="AlphaFoldDB" id="A0A6M6JPN6"/>
<gene>
    <name evidence="4" type="ORF">HOP40_28405</name>
</gene>
<evidence type="ECO:0000256" key="2">
    <source>
        <dbReference type="ARBA" id="ARBA00022801"/>
    </source>
</evidence>
<dbReference type="InterPro" id="IPR000086">
    <property type="entry name" value="NUDIX_hydrolase_dom"/>
</dbReference>
<comment type="cofactor">
    <cofactor evidence="1">
        <name>Mg(2+)</name>
        <dbReference type="ChEBI" id="CHEBI:18420"/>
    </cofactor>
</comment>
<evidence type="ECO:0000313" key="5">
    <source>
        <dbReference type="Proteomes" id="UP000505377"/>
    </source>
</evidence>
<sequence length="176" mass="18568">MTDTQATTVGPGTAVGAGPVRRVYIHDVAAPKATAVVPSVFVAARDDRGRLLLVRRADSGAWELPGGRVDVGESMREAGVRETVEESGVLVRITGVAGLFTDPGHVVVDPSGTEVRQQFVVCLRARAVRGVPVPDLVETIEAAWFDPAVVGTLRTEPGAGLWIPWVLSGGRDTHLD</sequence>
<dbReference type="EMBL" id="CP053564">
    <property type="protein sequence ID" value="QJY49193.1"/>
    <property type="molecule type" value="Genomic_DNA"/>
</dbReference>
<dbReference type="Pfam" id="PF00293">
    <property type="entry name" value="NUDIX"/>
    <property type="match status" value="1"/>
</dbReference>
<dbReference type="Gene3D" id="3.90.79.10">
    <property type="entry name" value="Nucleoside Triphosphate Pyrophosphohydrolase"/>
    <property type="match status" value="1"/>
</dbReference>
<dbReference type="Proteomes" id="UP000505377">
    <property type="component" value="Chromosome"/>
</dbReference>
<dbReference type="GO" id="GO:0016787">
    <property type="term" value="F:hydrolase activity"/>
    <property type="evidence" value="ECO:0007669"/>
    <property type="project" value="UniProtKB-KW"/>
</dbReference>
<dbReference type="PANTHER" id="PTHR43046">
    <property type="entry name" value="GDP-MANNOSE MANNOSYL HYDROLASE"/>
    <property type="match status" value="1"/>
</dbReference>
<protein>
    <submittedName>
        <fullName evidence="4">NUDIX domain-containing protein</fullName>
    </submittedName>
</protein>
<name>A0A6M6JPN6_9PSEU</name>
<evidence type="ECO:0000259" key="3">
    <source>
        <dbReference type="PROSITE" id="PS51462"/>
    </source>
</evidence>
<proteinExistence type="predicted"/>
<dbReference type="PROSITE" id="PS51462">
    <property type="entry name" value="NUDIX"/>
    <property type="match status" value="1"/>
</dbReference>
<dbReference type="InterPro" id="IPR015797">
    <property type="entry name" value="NUDIX_hydrolase-like_dom_sf"/>
</dbReference>
<accession>A0A6M6JPN6</accession>
<dbReference type="KEGG" id="pbro:HOP40_28405"/>
<dbReference type="PRINTS" id="PR00502">
    <property type="entry name" value="NUDIXFAMILY"/>
</dbReference>
<dbReference type="InterPro" id="IPR020476">
    <property type="entry name" value="Nudix_hydrolase"/>
</dbReference>
<dbReference type="RefSeq" id="WP_172164408.1">
    <property type="nucleotide sequence ID" value="NZ_CP053564.1"/>
</dbReference>